<accession>A0A4Y1Z9N0</accession>
<protein>
    <recommendedName>
        <fullName evidence="3">Glucosamine-6-phosphate deaminase</fullName>
        <ecNumber evidence="3">3.5.99.6</ecNumber>
    </recommendedName>
    <alternativeName>
        <fullName evidence="3">GlcN6P deaminase</fullName>
        <shortName evidence="3">GNPDA</shortName>
    </alternativeName>
    <alternativeName>
        <fullName evidence="3">Glucosamine-6-phosphate isomerase</fullName>
    </alternativeName>
</protein>
<feature type="domain" description="Glucosamine/galactosamine-6-phosphate isomerase" evidence="4">
    <location>
        <begin position="104"/>
        <end position="321"/>
    </location>
</feature>
<dbReference type="GO" id="GO:0006046">
    <property type="term" value="P:N-acetylglucosamine catabolic process"/>
    <property type="evidence" value="ECO:0007669"/>
    <property type="project" value="UniProtKB-UniRule"/>
</dbReference>
<dbReference type="PROSITE" id="PS01161">
    <property type="entry name" value="GLC_GALNAC_ISOMERASE"/>
    <property type="match status" value="1"/>
</dbReference>
<dbReference type="Gene3D" id="2.30.40.10">
    <property type="entry name" value="Urease, subunit C, domain 1"/>
    <property type="match status" value="1"/>
</dbReference>
<dbReference type="InterPro" id="IPR004547">
    <property type="entry name" value="Glucosamine6P_isomerase"/>
</dbReference>
<feature type="active site" description="For ring-opening step" evidence="3">
    <location>
        <position position="228"/>
    </location>
</feature>
<dbReference type="HAMAP" id="MF_01241">
    <property type="entry name" value="GlcN6P_deamin"/>
    <property type="match status" value="1"/>
</dbReference>
<dbReference type="UniPathway" id="UPA00629">
    <property type="reaction ID" value="UER00684"/>
</dbReference>
<feature type="active site" description="Proton acceptor; for ring-opening step" evidence="3">
    <location>
        <position position="230"/>
    </location>
</feature>
<dbReference type="GO" id="GO:0005975">
    <property type="term" value="P:carbohydrate metabolic process"/>
    <property type="evidence" value="ECO:0007669"/>
    <property type="project" value="InterPro"/>
</dbReference>
<dbReference type="NCBIfam" id="TIGR00502">
    <property type="entry name" value="nagB"/>
    <property type="match status" value="1"/>
</dbReference>
<keyword evidence="1 3" id="KW-0378">Hydrolase</keyword>
<dbReference type="InterPro" id="IPR006148">
    <property type="entry name" value="Glc/Gal-6P_isomerase"/>
</dbReference>
<comment type="function">
    <text evidence="3">Catalyzes the reversible isomerization-deamination of glucosamine 6-phosphate (GlcN6P) to form fructose 6-phosphate (Fru6P) and ammonium ion.</text>
</comment>
<keyword evidence="2 3" id="KW-0119">Carbohydrate metabolism</keyword>
<dbReference type="Pfam" id="PF01979">
    <property type="entry name" value="Amidohydro_1"/>
    <property type="match status" value="1"/>
</dbReference>
<dbReference type="PANTHER" id="PTHR11280:SF5">
    <property type="entry name" value="GLUCOSAMINE-6-PHOSPHATE ISOMERASE"/>
    <property type="match status" value="1"/>
</dbReference>
<proteinExistence type="inferred from homology"/>
<organism evidence="6 7">
    <name type="scientific">Sporolactobacillus inulinus</name>
    <dbReference type="NCBI Taxonomy" id="2078"/>
    <lineage>
        <taxon>Bacteria</taxon>
        <taxon>Bacillati</taxon>
        <taxon>Bacillota</taxon>
        <taxon>Bacilli</taxon>
        <taxon>Bacillales</taxon>
        <taxon>Sporolactobacillaceae</taxon>
        <taxon>Sporolactobacillus</taxon>
    </lineage>
</organism>
<dbReference type="InterPro" id="IPR037171">
    <property type="entry name" value="NagB/RpiA_transferase-like"/>
</dbReference>
<comment type="similarity">
    <text evidence="3">Belongs to the glucosamine/galactosamine-6-phosphate isomerase family. NagB subfamily.</text>
</comment>
<evidence type="ECO:0000313" key="7">
    <source>
        <dbReference type="Proteomes" id="UP000319716"/>
    </source>
</evidence>
<feature type="active site" description="Proton acceptor; for enolization step" evidence="3">
    <location>
        <position position="160"/>
    </location>
</feature>
<dbReference type="Pfam" id="PF01182">
    <property type="entry name" value="Glucosamine_iso"/>
    <property type="match status" value="1"/>
</dbReference>
<evidence type="ECO:0000313" key="6">
    <source>
        <dbReference type="EMBL" id="GAY75725.1"/>
    </source>
</evidence>
<dbReference type="GO" id="GO:0005737">
    <property type="term" value="C:cytoplasm"/>
    <property type="evidence" value="ECO:0007669"/>
    <property type="project" value="TreeGrafter"/>
</dbReference>
<dbReference type="Proteomes" id="UP000319716">
    <property type="component" value="Unassembled WGS sequence"/>
</dbReference>
<dbReference type="EMBL" id="BEXB01000008">
    <property type="protein sequence ID" value="GAY75725.1"/>
    <property type="molecule type" value="Genomic_DNA"/>
</dbReference>
<evidence type="ECO:0000256" key="1">
    <source>
        <dbReference type="ARBA" id="ARBA00022801"/>
    </source>
</evidence>
<sequence>MDKGMAVLKDGTIAGSVLKMKDSLRNILAFTDATLADVVQMGAINPALQCGVDRKGSLEAGKDADFIVLNEKNELVLTVCRARLPIKKKRWIELKIVSVTDNQEMSKKAAGIIRELVLRKPDAVLGLATGGTPEGTYQQLVKDHQENGTSYRSIRTVNLDEYAGIDPKDPNSYYAYMKQHFFDHVDLPDGQYFLPNGLDTSKEACMRYDALIDSLGGVDLQLLGIGRNGHIGFNEPGSSLTLGTHVVKLTESTRHANARYFGSIEDVPTEAVTMGIGTILKSRKILLIASGEEKADALGKLVLANRADSRFPASALTQHKNVIIIADEAALSQTKVSKD</sequence>
<dbReference type="CDD" id="cd01399">
    <property type="entry name" value="GlcN6P_deaminase"/>
    <property type="match status" value="1"/>
</dbReference>
<dbReference type="InterPro" id="IPR011059">
    <property type="entry name" value="Metal-dep_hydrolase_composite"/>
</dbReference>
<gene>
    <name evidence="3" type="primary">nagB</name>
    <name evidence="6" type="ORF">NBRC111894_1279</name>
</gene>
<comment type="caution">
    <text evidence="3">Lacks conserved residue(s) required for the propagation of feature annotation.</text>
</comment>
<dbReference type="AlphaFoldDB" id="A0A4Y1Z9N0"/>
<dbReference type="GO" id="GO:0042802">
    <property type="term" value="F:identical protein binding"/>
    <property type="evidence" value="ECO:0007669"/>
    <property type="project" value="TreeGrafter"/>
</dbReference>
<feature type="domain" description="Amidohydrolase-related" evidence="5">
    <location>
        <begin position="10"/>
        <end position="74"/>
    </location>
</feature>
<dbReference type="SUPFAM" id="SSF100950">
    <property type="entry name" value="NagB/RpiA/CoA transferase-like"/>
    <property type="match status" value="1"/>
</dbReference>
<dbReference type="EC" id="3.5.99.6" evidence="3"/>
<comment type="caution">
    <text evidence="6">The sequence shown here is derived from an EMBL/GenBank/DDBJ whole genome shotgun (WGS) entry which is preliminary data.</text>
</comment>
<dbReference type="InterPro" id="IPR018321">
    <property type="entry name" value="Glucosamine6P_isomerase_CS"/>
</dbReference>
<dbReference type="InterPro" id="IPR006680">
    <property type="entry name" value="Amidohydro-rel"/>
</dbReference>
<evidence type="ECO:0000259" key="5">
    <source>
        <dbReference type="Pfam" id="PF01979"/>
    </source>
</evidence>
<dbReference type="PANTHER" id="PTHR11280">
    <property type="entry name" value="GLUCOSAMINE-6-PHOSPHATE ISOMERASE"/>
    <property type="match status" value="1"/>
</dbReference>
<comment type="catalytic activity">
    <reaction evidence="3">
        <text>alpha-D-glucosamine 6-phosphate + H2O = beta-D-fructose 6-phosphate + NH4(+)</text>
        <dbReference type="Rhea" id="RHEA:12172"/>
        <dbReference type="ChEBI" id="CHEBI:15377"/>
        <dbReference type="ChEBI" id="CHEBI:28938"/>
        <dbReference type="ChEBI" id="CHEBI:57634"/>
        <dbReference type="ChEBI" id="CHEBI:75989"/>
        <dbReference type="EC" id="3.5.99.6"/>
    </reaction>
</comment>
<dbReference type="Gene3D" id="3.40.50.1360">
    <property type="match status" value="1"/>
</dbReference>
<dbReference type="GO" id="GO:0004342">
    <property type="term" value="F:glucosamine-6-phosphate deaminase activity"/>
    <property type="evidence" value="ECO:0007669"/>
    <property type="project" value="UniProtKB-UniRule"/>
</dbReference>
<name>A0A4Y1Z9N0_9BACL</name>
<dbReference type="GO" id="GO:0006043">
    <property type="term" value="P:glucosamine catabolic process"/>
    <property type="evidence" value="ECO:0007669"/>
    <property type="project" value="TreeGrafter"/>
</dbReference>
<reference evidence="6 7" key="1">
    <citation type="submission" date="2017-11" db="EMBL/GenBank/DDBJ databases">
        <title>Draft Genome Sequence of Sporolactobacillus inulinus NBRC 111894 Isolated from Koso, a Japanese Sugar-Vegetable Fermented Beverage.</title>
        <authorList>
            <person name="Chiou T.Y."/>
            <person name="Oshima K."/>
            <person name="Suda W."/>
            <person name="Hattori M."/>
            <person name="Takahashi T."/>
        </authorList>
    </citation>
    <scope>NUCLEOTIDE SEQUENCE [LARGE SCALE GENOMIC DNA]</scope>
    <source>
        <strain evidence="6 7">NBRC111894</strain>
    </source>
</reference>
<evidence type="ECO:0000259" key="4">
    <source>
        <dbReference type="Pfam" id="PF01182"/>
    </source>
</evidence>
<dbReference type="GO" id="GO:0019262">
    <property type="term" value="P:N-acetylneuraminate catabolic process"/>
    <property type="evidence" value="ECO:0007669"/>
    <property type="project" value="UniProtKB-UniRule"/>
</dbReference>
<feature type="active site" description="For ring-opening step" evidence="3">
    <location>
        <position position="235"/>
    </location>
</feature>
<comment type="pathway">
    <text evidence="3">Amino-sugar metabolism; N-acetylneuraminate degradation; D-fructose 6-phosphate from N-acetylneuraminate: step 5/5.</text>
</comment>
<dbReference type="SUPFAM" id="SSF51556">
    <property type="entry name" value="Metallo-dependent hydrolases"/>
    <property type="match status" value="1"/>
</dbReference>
<dbReference type="InterPro" id="IPR032466">
    <property type="entry name" value="Metal_Hydrolase"/>
</dbReference>
<evidence type="ECO:0000256" key="2">
    <source>
        <dbReference type="ARBA" id="ARBA00023277"/>
    </source>
</evidence>
<evidence type="ECO:0000256" key="3">
    <source>
        <dbReference type="HAMAP-Rule" id="MF_01241"/>
    </source>
</evidence>